<organism evidence="1 2">
    <name type="scientific">Bosea massiliensis</name>
    <dbReference type="NCBI Taxonomy" id="151419"/>
    <lineage>
        <taxon>Bacteria</taxon>
        <taxon>Pseudomonadati</taxon>
        <taxon>Pseudomonadota</taxon>
        <taxon>Alphaproteobacteria</taxon>
        <taxon>Hyphomicrobiales</taxon>
        <taxon>Boseaceae</taxon>
        <taxon>Bosea</taxon>
    </lineage>
</organism>
<dbReference type="EMBL" id="JBHSLU010000012">
    <property type="protein sequence ID" value="MFC5505174.1"/>
    <property type="molecule type" value="Genomic_DNA"/>
</dbReference>
<comment type="caution">
    <text evidence="1">The sequence shown here is derived from an EMBL/GenBank/DDBJ whole genome shotgun (WGS) entry which is preliminary data.</text>
</comment>
<evidence type="ECO:0000313" key="1">
    <source>
        <dbReference type="EMBL" id="MFC5505174.1"/>
    </source>
</evidence>
<keyword evidence="2" id="KW-1185">Reference proteome</keyword>
<proteinExistence type="predicted"/>
<accession>A0ABW0P044</accession>
<dbReference type="Proteomes" id="UP001596060">
    <property type="component" value="Unassembled WGS sequence"/>
</dbReference>
<gene>
    <name evidence="1" type="ORF">ACFPN9_07880</name>
</gene>
<name>A0ABW0P044_9HYPH</name>
<evidence type="ECO:0000313" key="2">
    <source>
        <dbReference type="Proteomes" id="UP001596060"/>
    </source>
</evidence>
<reference evidence="2" key="1">
    <citation type="journal article" date="2019" name="Int. J. Syst. Evol. Microbiol.">
        <title>The Global Catalogue of Microorganisms (GCM) 10K type strain sequencing project: providing services to taxonomists for standard genome sequencing and annotation.</title>
        <authorList>
            <consortium name="The Broad Institute Genomics Platform"/>
            <consortium name="The Broad Institute Genome Sequencing Center for Infectious Disease"/>
            <person name="Wu L."/>
            <person name="Ma J."/>
        </authorList>
    </citation>
    <scope>NUCLEOTIDE SEQUENCE [LARGE SCALE GENOMIC DNA]</scope>
    <source>
        <strain evidence="2">CCUG 43117</strain>
    </source>
</reference>
<protein>
    <submittedName>
        <fullName evidence="1">Uncharacterized protein</fullName>
    </submittedName>
</protein>
<sequence length="73" mass="7794">MMRIGDRAAACPSCGSLAIVDAPPVKGPRLRCERCGHEGPQRTFLSWHGGADRGARPPIVGSRVLPLIPSEFD</sequence>